<accession>A0AB33K8S1</accession>
<dbReference type="KEGG" id="kic:KCMC57_64370"/>
<reference evidence="1" key="1">
    <citation type="submission" date="2024-07" db="EMBL/GenBank/DDBJ databases">
        <title>Complete genome sequences of cellulolytic bacteria, Kitasatospora sp. CMC57 and Streptomyces sp. CMC78, isolated from Japanese agricultural soil.</title>
        <authorList>
            <person name="Hashimoto T."/>
            <person name="Ito M."/>
            <person name="Iwamoto M."/>
            <person name="Fukahori D."/>
            <person name="Shoda T."/>
            <person name="Sakoda M."/>
            <person name="Morohoshi T."/>
            <person name="Mitsuboshi M."/>
            <person name="Nishizawa T."/>
        </authorList>
    </citation>
    <scope>NUCLEOTIDE SEQUENCE</scope>
    <source>
        <strain evidence="1">CMC57</strain>
        <plasmid evidence="1">pCMC57_01</plasmid>
    </source>
</reference>
<dbReference type="RefSeq" id="WP_407992459.1">
    <property type="nucleotide sequence ID" value="NZ_AP035882.1"/>
</dbReference>
<dbReference type="AlphaFoldDB" id="A0AB33K8S1"/>
<name>A0AB33K8S1_9ACTN</name>
<evidence type="ECO:0000313" key="1">
    <source>
        <dbReference type="EMBL" id="BFP50069.1"/>
    </source>
</evidence>
<keyword evidence="1" id="KW-0614">Plasmid</keyword>
<proteinExistence type="predicted"/>
<organism evidence="1">
    <name type="scientific">Kitasatospora sp. CMC57</name>
    <dbReference type="NCBI Taxonomy" id="3231513"/>
    <lineage>
        <taxon>Bacteria</taxon>
        <taxon>Bacillati</taxon>
        <taxon>Actinomycetota</taxon>
        <taxon>Actinomycetes</taxon>
        <taxon>Kitasatosporales</taxon>
        <taxon>Streptomycetaceae</taxon>
        <taxon>Kitasatospora</taxon>
    </lineage>
</organism>
<protein>
    <submittedName>
        <fullName evidence="1">Uncharacterized protein</fullName>
    </submittedName>
</protein>
<geneLocation type="plasmid" evidence="1">
    <name>pCMC57_01</name>
</geneLocation>
<gene>
    <name evidence="1" type="ORF">KCMC57_64370</name>
</gene>
<dbReference type="EMBL" id="AP035882">
    <property type="protein sequence ID" value="BFP50069.1"/>
    <property type="molecule type" value="Genomic_DNA"/>
</dbReference>
<sequence>MANRPSDTNPRTHSAAVLQIAEQLRAEGRELMADTLGQYVALVDEYVGKRAEQLRYDKAPNMPMYVDSGVWDRAVARAAAEGKSIAAVIDDGYTELLAGRWTPLKPERAAPGTAGAKATKNTRVAVDRAKKVTAYVAANAERIDWKPSPAQVAVAWLGVYAPPEGNATA</sequence>